<feature type="binding site" evidence="12 13">
    <location>
        <position position="13"/>
    </location>
    <ligand>
        <name>ATP</name>
        <dbReference type="ChEBI" id="CHEBI:30616"/>
    </ligand>
</feature>
<keyword evidence="7 12" id="KW-0547">Nucleotide-binding</keyword>
<evidence type="ECO:0000259" key="15">
    <source>
        <dbReference type="SMART" id="SM00562"/>
    </source>
</evidence>
<keyword evidence="5 12" id="KW-0808">Transferase</keyword>
<dbReference type="GO" id="GO:0006183">
    <property type="term" value="P:GTP biosynthetic process"/>
    <property type="evidence" value="ECO:0007669"/>
    <property type="project" value="UniProtKB-UniRule"/>
</dbReference>
<comment type="catalytic activity">
    <reaction evidence="12">
        <text>a ribonucleoside 5'-diphosphate + ATP = a ribonucleoside 5'-triphosphate + ADP</text>
        <dbReference type="Rhea" id="RHEA:18113"/>
        <dbReference type="ChEBI" id="CHEBI:30616"/>
        <dbReference type="ChEBI" id="CHEBI:57930"/>
        <dbReference type="ChEBI" id="CHEBI:61557"/>
        <dbReference type="ChEBI" id="CHEBI:456216"/>
        <dbReference type="EC" id="2.7.4.6"/>
    </reaction>
</comment>
<comment type="subunit">
    <text evidence="12">Homotetramer.</text>
</comment>
<evidence type="ECO:0000256" key="8">
    <source>
        <dbReference type="ARBA" id="ARBA00022777"/>
    </source>
</evidence>
<feature type="domain" description="Nucleoside diphosphate kinase-like" evidence="15">
    <location>
        <begin position="5"/>
        <end position="142"/>
    </location>
</feature>
<comment type="subcellular location">
    <subcellularLocation>
        <location evidence="12">Cytoplasm</location>
    </subcellularLocation>
</comment>
<evidence type="ECO:0000256" key="3">
    <source>
        <dbReference type="ARBA" id="ARBA00012966"/>
    </source>
</evidence>
<feature type="binding site" evidence="12 13">
    <location>
        <position position="89"/>
    </location>
    <ligand>
        <name>ATP</name>
        <dbReference type="ChEBI" id="CHEBI:30616"/>
    </ligand>
</feature>
<dbReference type="EC" id="2.7.4.6" evidence="3 12"/>
<evidence type="ECO:0000256" key="5">
    <source>
        <dbReference type="ARBA" id="ARBA00022679"/>
    </source>
</evidence>
<organism evidence="16 17">
    <name type="scientific">Sporomusa ovata</name>
    <dbReference type="NCBI Taxonomy" id="2378"/>
    <lineage>
        <taxon>Bacteria</taxon>
        <taxon>Bacillati</taxon>
        <taxon>Bacillota</taxon>
        <taxon>Negativicutes</taxon>
        <taxon>Selenomonadales</taxon>
        <taxon>Sporomusaceae</taxon>
        <taxon>Sporomusa</taxon>
    </lineage>
</organism>
<name>A0A0U1L4H9_9FIRM</name>
<dbReference type="PROSITE" id="PS51374">
    <property type="entry name" value="NDPK_LIKE"/>
    <property type="match status" value="1"/>
</dbReference>
<keyword evidence="6 12" id="KW-0479">Metal-binding</keyword>
<evidence type="ECO:0000256" key="6">
    <source>
        <dbReference type="ARBA" id="ARBA00022723"/>
    </source>
</evidence>
<dbReference type="NCBIfam" id="NF001908">
    <property type="entry name" value="PRK00668.1"/>
    <property type="match status" value="1"/>
</dbReference>
<comment type="function">
    <text evidence="12">Major role in the synthesis of nucleoside triphosphates other than ATP. The ATP gamma phosphate is transferred to the NDP beta phosphate via a ping-pong mechanism, using a phosphorylated active-site intermediate.</text>
</comment>
<feature type="binding site" evidence="12 13">
    <location>
        <position position="61"/>
    </location>
    <ligand>
        <name>ATP</name>
        <dbReference type="ChEBI" id="CHEBI:30616"/>
    </ligand>
</feature>
<keyword evidence="12" id="KW-0597">Phosphoprotein</keyword>
<dbReference type="InterPro" id="IPR036850">
    <property type="entry name" value="NDK-like_dom_sf"/>
</dbReference>
<keyword evidence="8 12" id="KW-0418">Kinase</keyword>
<keyword evidence="10 12" id="KW-0460">Magnesium</keyword>
<evidence type="ECO:0000256" key="7">
    <source>
        <dbReference type="ARBA" id="ARBA00022741"/>
    </source>
</evidence>
<feature type="binding site" evidence="12 13">
    <location>
        <position position="95"/>
    </location>
    <ligand>
        <name>ATP</name>
        <dbReference type="ChEBI" id="CHEBI:30616"/>
    </ligand>
</feature>
<dbReference type="Pfam" id="PF00334">
    <property type="entry name" value="NDK"/>
    <property type="match status" value="1"/>
</dbReference>
<comment type="catalytic activity">
    <reaction evidence="12">
        <text>a 2'-deoxyribonucleoside 5'-diphosphate + ATP = a 2'-deoxyribonucleoside 5'-triphosphate + ADP</text>
        <dbReference type="Rhea" id="RHEA:44640"/>
        <dbReference type="ChEBI" id="CHEBI:30616"/>
        <dbReference type="ChEBI" id="CHEBI:61560"/>
        <dbReference type="ChEBI" id="CHEBI:73316"/>
        <dbReference type="ChEBI" id="CHEBI:456216"/>
        <dbReference type="EC" id="2.7.4.6"/>
    </reaction>
</comment>
<dbReference type="FunFam" id="3.30.70.141:FF:000003">
    <property type="entry name" value="Nucleoside diphosphate kinase"/>
    <property type="match status" value="1"/>
</dbReference>
<dbReference type="HAMAP" id="MF_00451">
    <property type="entry name" value="NDP_kinase"/>
    <property type="match status" value="1"/>
</dbReference>
<dbReference type="AlphaFoldDB" id="A0A0U1L4H9"/>
<keyword evidence="12" id="KW-0963">Cytoplasm</keyword>
<dbReference type="GO" id="GO:0005737">
    <property type="term" value="C:cytoplasm"/>
    <property type="evidence" value="ECO:0007669"/>
    <property type="project" value="UniProtKB-SubCell"/>
</dbReference>
<keyword evidence="9 12" id="KW-0067">ATP-binding</keyword>
<feature type="active site" description="Pros-phosphohistidine intermediate" evidence="12 13">
    <location>
        <position position="119"/>
    </location>
</feature>
<keyword evidence="17" id="KW-1185">Reference proteome</keyword>
<dbReference type="InterPro" id="IPR001564">
    <property type="entry name" value="Nucleoside_diP_kinase"/>
</dbReference>
<gene>
    <name evidence="12" type="primary">ndk</name>
    <name evidence="16" type="ORF">SpAn4DRAFT_1073</name>
</gene>
<evidence type="ECO:0000313" key="17">
    <source>
        <dbReference type="Proteomes" id="UP000049855"/>
    </source>
</evidence>
<evidence type="ECO:0000256" key="1">
    <source>
        <dbReference type="ARBA" id="ARBA00001946"/>
    </source>
</evidence>
<evidence type="ECO:0000256" key="11">
    <source>
        <dbReference type="ARBA" id="ARBA00023080"/>
    </source>
</evidence>
<comment type="similarity">
    <text evidence="2 12 13 14">Belongs to the NDK family.</text>
</comment>
<accession>A0A0U1L4H9</accession>
<dbReference type="GO" id="GO:0046872">
    <property type="term" value="F:metal ion binding"/>
    <property type="evidence" value="ECO:0007669"/>
    <property type="project" value="UniProtKB-KW"/>
</dbReference>
<dbReference type="EMBL" id="CTRP01000014">
    <property type="protein sequence ID" value="CQR74611.1"/>
    <property type="molecule type" value="Genomic_DNA"/>
</dbReference>
<dbReference type="Gene3D" id="3.30.70.141">
    <property type="entry name" value="Nucleoside diphosphate kinase-like domain"/>
    <property type="match status" value="1"/>
</dbReference>
<dbReference type="CDD" id="cd04413">
    <property type="entry name" value="NDPk_I"/>
    <property type="match status" value="1"/>
</dbReference>
<evidence type="ECO:0000256" key="14">
    <source>
        <dbReference type="RuleBase" id="RU004011"/>
    </source>
</evidence>
<protein>
    <recommendedName>
        <fullName evidence="4 12">Nucleoside diphosphate kinase</fullName>
        <shortName evidence="12">NDK</shortName>
        <shortName evidence="12">NDP kinase</shortName>
        <ecNumber evidence="3 12">2.7.4.6</ecNumber>
    </recommendedName>
    <alternativeName>
        <fullName evidence="12">Nucleoside-2-P kinase</fullName>
    </alternativeName>
</protein>
<dbReference type="RefSeq" id="WP_021170597.1">
    <property type="nucleotide sequence ID" value="NZ_CTRP01000014.1"/>
</dbReference>
<dbReference type="GO" id="GO:0005524">
    <property type="term" value="F:ATP binding"/>
    <property type="evidence" value="ECO:0007669"/>
    <property type="project" value="UniProtKB-UniRule"/>
</dbReference>
<feature type="binding site" evidence="12 13">
    <location>
        <position position="116"/>
    </location>
    <ligand>
        <name>ATP</name>
        <dbReference type="ChEBI" id="CHEBI:30616"/>
    </ligand>
</feature>
<dbReference type="SUPFAM" id="SSF54919">
    <property type="entry name" value="Nucleoside diphosphate kinase, NDK"/>
    <property type="match status" value="1"/>
</dbReference>
<proteinExistence type="inferred from homology"/>
<dbReference type="SMART" id="SM00562">
    <property type="entry name" value="NDK"/>
    <property type="match status" value="1"/>
</dbReference>
<evidence type="ECO:0000256" key="4">
    <source>
        <dbReference type="ARBA" id="ARBA00017632"/>
    </source>
</evidence>
<dbReference type="GO" id="GO:0006228">
    <property type="term" value="P:UTP biosynthetic process"/>
    <property type="evidence" value="ECO:0007669"/>
    <property type="project" value="UniProtKB-UniRule"/>
</dbReference>
<sequence length="150" mass="16446">MSDISQNTLVLLKPDAVQRKLCGDIIQRFERKGLLLSALKLLQLTPEMAAGHYAEHKGKPFYPALIEYITSGPVVAMVLTGSNAVKIVRTMMGATNPVDALPGTIRGDYATVMSCNIIHGSDSADSAAREIAIYFTEQEIVQYHLEDCYE</sequence>
<dbReference type="Proteomes" id="UP000049855">
    <property type="component" value="Unassembled WGS sequence"/>
</dbReference>
<comment type="cofactor">
    <cofactor evidence="1 12">
        <name>Mg(2+)</name>
        <dbReference type="ChEBI" id="CHEBI:18420"/>
    </cofactor>
</comment>
<dbReference type="PRINTS" id="PR01243">
    <property type="entry name" value="NUCDPKINASE"/>
</dbReference>
<dbReference type="GO" id="GO:0004550">
    <property type="term" value="F:nucleoside diphosphate kinase activity"/>
    <property type="evidence" value="ECO:0007669"/>
    <property type="project" value="UniProtKB-UniRule"/>
</dbReference>
<reference evidence="17" key="1">
    <citation type="submission" date="2015-03" db="EMBL/GenBank/DDBJ databases">
        <authorList>
            <person name="Nijsse Bart"/>
        </authorList>
    </citation>
    <scope>NUCLEOTIDE SEQUENCE [LARGE SCALE GENOMIC DNA]</scope>
</reference>
<evidence type="ECO:0000256" key="10">
    <source>
        <dbReference type="ARBA" id="ARBA00022842"/>
    </source>
</evidence>
<evidence type="ECO:0000256" key="9">
    <source>
        <dbReference type="ARBA" id="ARBA00022840"/>
    </source>
</evidence>
<evidence type="ECO:0000313" key="16">
    <source>
        <dbReference type="EMBL" id="CQR74611.1"/>
    </source>
</evidence>
<feature type="binding site" evidence="12 13">
    <location>
        <position position="106"/>
    </location>
    <ligand>
        <name>ATP</name>
        <dbReference type="ChEBI" id="CHEBI:30616"/>
    </ligand>
</feature>
<evidence type="ECO:0000256" key="2">
    <source>
        <dbReference type="ARBA" id="ARBA00008142"/>
    </source>
</evidence>
<evidence type="ECO:0000256" key="12">
    <source>
        <dbReference type="HAMAP-Rule" id="MF_00451"/>
    </source>
</evidence>
<dbReference type="InterPro" id="IPR034907">
    <property type="entry name" value="NDK-like_dom"/>
</dbReference>
<dbReference type="PANTHER" id="PTHR11349">
    <property type="entry name" value="NUCLEOSIDE DIPHOSPHATE KINASE"/>
    <property type="match status" value="1"/>
</dbReference>
<dbReference type="GO" id="GO:0006241">
    <property type="term" value="P:CTP biosynthetic process"/>
    <property type="evidence" value="ECO:0007669"/>
    <property type="project" value="UniProtKB-UniRule"/>
</dbReference>
<evidence type="ECO:0000256" key="13">
    <source>
        <dbReference type="PROSITE-ProRule" id="PRU00706"/>
    </source>
</evidence>
<keyword evidence="11 12" id="KW-0546">Nucleotide metabolism</keyword>